<dbReference type="GeneID" id="106053232"/>
<evidence type="ECO:0000313" key="3">
    <source>
        <dbReference type="Proteomes" id="UP001165740"/>
    </source>
</evidence>
<feature type="transmembrane region" description="Helical" evidence="1">
    <location>
        <begin position="111"/>
        <end position="136"/>
    </location>
</feature>
<dbReference type="AlphaFoldDB" id="A0A9W3B6H3"/>
<dbReference type="Proteomes" id="UP001165740">
    <property type="component" value="Chromosome 8"/>
</dbReference>
<feature type="transmembrane region" description="Helical" evidence="1">
    <location>
        <begin position="468"/>
        <end position="495"/>
    </location>
</feature>
<keyword evidence="1" id="KW-0812">Transmembrane</keyword>
<gene>
    <name evidence="4 5" type="primary">LOC106053232</name>
</gene>
<feature type="transmembrane region" description="Helical" evidence="1">
    <location>
        <begin position="433"/>
        <end position="456"/>
    </location>
</feature>
<dbReference type="Pfam" id="PF13632">
    <property type="entry name" value="Glyco_trans_2_3"/>
    <property type="match status" value="1"/>
</dbReference>
<proteinExistence type="predicted"/>
<keyword evidence="1" id="KW-1133">Transmembrane helix</keyword>
<dbReference type="RefSeq" id="XP_055895072.1">
    <property type="nucleotide sequence ID" value="XM_056039097.1"/>
</dbReference>
<dbReference type="PANTHER" id="PTHR16779">
    <property type="entry name" value="BETA-1,4-MANNOSYLTRANSFERASE EGH"/>
    <property type="match status" value="1"/>
</dbReference>
<evidence type="ECO:0000313" key="5">
    <source>
        <dbReference type="RefSeq" id="XP_055895072.1"/>
    </source>
</evidence>
<feature type="transmembrane region" description="Helical" evidence="1">
    <location>
        <begin position="20"/>
        <end position="48"/>
    </location>
</feature>
<evidence type="ECO:0000313" key="4">
    <source>
        <dbReference type="RefSeq" id="XP_055895071.1"/>
    </source>
</evidence>
<protein>
    <submittedName>
        <fullName evidence="4 5">Beta-1,4-mannosyltransferase egh-like</fullName>
    </submittedName>
</protein>
<dbReference type="PANTHER" id="PTHR16779:SF1">
    <property type="entry name" value="BETA-1,4-MANNOSYLTRANSFERASE EGH"/>
    <property type="match status" value="1"/>
</dbReference>
<feature type="transmembrane region" description="Helical" evidence="1">
    <location>
        <begin position="402"/>
        <end position="427"/>
    </location>
</feature>
<feature type="domain" description="Glycosyltransferase 2-like" evidence="2">
    <location>
        <begin position="241"/>
        <end position="450"/>
    </location>
</feature>
<accession>A0A9W3B6H3</accession>
<dbReference type="GO" id="GO:0005737">
    <property type="term" value="C:cytoplasm"/>
    <property type="evidence" value="ECO:0007669"/>
    <property type="project" value="TreeGrafter"/>
</dbReference>
<dbReference type="OMA" id="MNKCIDV"/>
<organism evidence="3 5">
    <name type="scientific">Biomphalaria glabrata</name>
    <name type="common">Bloodfluke planorb</name>
    <name type="synonym">Freshwater snail</name>
    <dbReference type="NCBI Taxonomy" id="6526"/>
    <lineage>
        <taxon>Eukaryota</taxon>
        <taxon>Metazoa</taxon>
        <taxon>Spiralia</taxon>
        <taxon>Lophotrochozoa</taxon>
        <taxon>Mollusca</taxon>
        <taxon>Gastropoda</taxon>
        <taxon>Heterobranchia</taxon>
        <taxon>Euthyneura</taxon>
        <taxon>Panpulmonata</taxon>
        <taxon>Hygrophila</taxon>
        <taxon>Lymnaeoidea</taxon>
        <taxon>Planorbidae</taxon>
        <taxon>Biomphalaria</taxon>
    </lineage>
</organism>
<dbReference type="InterPro" id="IPR001173">
    <property type="entry name" value="Glyco_trans_2-like"/>
</dbReference>
<sequence>MSHTMSRLSLVCLSNKRQTSYWLLPVFTVYYFLQALCSIINNFLFICIHKFRLLMEAATYMSIRHVKHALSVLTLVGCVFIIIAFSAGGAIHSNVTFTEAHGYPVTFLLYFLQFSVVVQLPFFILNFLGLVLLNVFTEQPKLQRSPLLGPFLCFRVVTRGTYPDLVKKNVQHNLEICKNVGLHNFIVEVVTDVSVNIQKNKLCREIVVPEDYRTGSGSLFKARALQYALEPEISILEPGDWIVHLDEETLLTEGAVIGIINFTGTTEHAFGQGVITYGNGEIVNWVTTLADSIRVGIDYGCLRFCLGVLHKPLFSWKGSFIVAKAEAEMTVSFDHGPEASIAEDCFFACVAFSKGFSFGFVDGTMFEQSTFTIKDFVRQRRRWMQGILLTALSKKIPLRYKFGPVLMSLSSCILPLNLLLFLVSRVWSLPSSVFITVTFSIILGTIIYLFILGTLQTFGVHQHGVWKCFLLVCATLLCGMVACCLEYLVAVLVFWMPKTTINNFYIVNKEIVSKDYVKVV</sequence>
<dbReference type="SUPFAM" id="SSF53448">
    <property type="entry name" value="Nucleotide-diphospho-sugar transferases"/>
    <property type="match status" value="1"/>
</dbReference>
<dbReference type="InterPro" id="IPR027389">
    <property type="entry name" value="B_mannosylTrfase_Bre-3/Egh"/>
</dbReference>
<dbReference type="InterPro" id="IPR029044">
    <property type="entry name" value="Nucleotide-diphossugar_trans"/>
</dbReference>
<reference evidence="4 5" key="1">
    <citation type="submission" date="2025-04" db="UniProtKB">
        <authorList>
            <consortium name="RefSeq"/>
        </authorList>
    </citation>
    <scope>IDENTIFICATION</scope>
</reference>
<evidence type="ECO:0000256" key="1">
    <source>
        <dbReference type="SAM" id="Phobius"/>
    </source>
</evidence>
<dbReference type="RefSeq" id="XP_055895071.1">
    <property type="nucleotide sequence ID" value="XM_056039096.1"/>
</dbReference>
<dbReference type="GO" id="GO:0019187">
    <property type="term" value="F:beta-1,4-mannosyltransferase activity"/>
    <property type="evidence" value="ECO:0007669"/>
    <property type="project" value="InterPro"/>
</dbReference>
<keyword evidence="3" id="KW-1185">Reference proteome</keyword>
<evidence type="ECO:0000259" key="2">
    <source>
        <dbReference type="Pfam" id="PF13632"/>
    </source>
</evidence>
<name>A0A9W3B6H3_BIOGL</name>
<feature type="transmembrane region" description="Helical" evidence="1">
    <location>
        <begin position="69"/>
        <end position="91"/>
    </location>
</feature>
<dbReference type="OrthoDB" id="3971593at2759"/>
<keyword evidence="1" id="KW-0472">Membrane</keyword>